<accession>A0A1S3GVU7</accession>
<comment type="similarity">
    <text evidence="1">Belongs to the PRAME family.</text>
</comment>
<keyword evidence="4" id="KW-1185">Reference proteome</keyword>
<evidence type="ECO:0000256" key="3">
    <source>
        <dbReference type="ARBA" id="ARBA00022737"/>
    </source>
</evidence>
<name>A0A1S3GVU7_DIPOR</name>
<keyword evidence="3" id="KW-0677">Repeat</keyword>
<dbReference type="InParanoid" id="A0A1S3GVU7"/>
<evidence type="ECO:0000313" key="5">
    <source>
        <dbReference type="RefSeq" id="XP_012893013.1"/>
    </source>
</evidence>
<proteinExistence type="inferred from homology"/>
<dbReference type="KEGG" id="dord:106002743"/>
<dbReference type="GeneID" id="106002743"/>
<dbReference type="Proteomes" id="UP000081671">
    <property type="component" value="Unplaced"/>
</dbReference>
<dbReference type="GO" id="GO:0045596">
    <property type="term" value="P:negative regulation of cell differentiation"/>
    <property type="evidence" value="ECO:0007669"/>
    <property type="project" value="InterPro"/>
</dbReference>
<dbReference type="PANTHER" id="PTHR14224:SF19">
    <property type="entry name" value="PRAME FAMILY MEMBER 11-RELATED"/>
    <property type="match status" value="1"/>
</dbReference>
<dbReference type="GO" id="GO:0045892">
    <property type="term" value="P:negative regulation of DNA-templated transcription"/>
    <property type="evidence" value="ECO:0007669"/>
    <property type="project" value="InterPro"/>
</dbReference>
<evidence type="ECO:0000313" key="4">
    <source>
        <dbReference type="Proteomes" id="UP000081671"/>
    </source>
</evidence>
<dbReference type="AlphaFoldDB" id="A0A1S3GVU7"/>
<reference evidence="5" key="1">
    <citation type="submission" date="2025-08" db="UniProtKB">
        <authorList>
            <consortium name="RefSeq"/>
        </authorList>
    </citation>
    <scope>IDENTIFICATION</scope>
    <source>
        <tissue evidence="5">Kidney</tissue>
    </source>
</reference>
<dbReference type="PIRSF" id="PIRSF038286">
    <property type="entry name" value="PRAME"/>
    <property type="match status" value="1"/>
</dbReference>
<dbReference type="GO" id="GO:0043066">
    <property type="term" value="P:negative regulation of apoptotic process"/>
    <property type="evidence" value="ECO:0007669"/>
    <property type="project" value="InterPro"/>
</dbReference>
<dbReference type="InterPro" id="IPR032675">
    <property type="entry name" value="LRR_dom_sf"/>
</dbReference>
<dbReference type="OrthoDB" id="9634584at2759"/>
<dbReference type="GO" id="GO:0005737">
    <property type="term" value="C:cytoplasm"/>
    <property type="evidence" value="ECO:0007669"/>
    <property type="project" value="TreeGrafter"/>
</dbReference>
<dbReference type="InterPro" id="IPR026271">
    <property type="entry name" value="PRAME"/>
</dbReference>
<dbReference type="GO" id="GO:0008284">
    <property type="term" value="P:positive regulation of cell population proliferation"/>
    <property type="evidence" value="ECO:0007669"/>
    <property type="project" value="InterPro"/>
</dbReference>
<dbReference type="SUPFAM" id="SSF52047">
    <property type="entry name" value="RNI-like"/>
    <property type="match status" value="1"/>
</dbReference>
<organism evidence="4 5">
    <name type="scientific">Dipodomys ordii</name>
    <name type="common">Ord's kangaroo rat</name>
    <dbReference type="NCBI Taxonomy" id="10020"/>
    <lineage>
        <taxon>Eukaryota</taxon>
        <taxon>Metazoa</taxon>
        <taxon>Chordata</taxon>
        <taxon>Craniata</taxon>
        <taxon>Vertebrata</taxon>
        <taxon>Euteleostomi</taxon>
        <taxon>Mammalia</taxon>
        <taxon>Eutheria</taxon>
        <taxon>Euarchontoglires</taxon>
        <taxon>Glires</taxon>
        <taxon>Rodentia</taxon>
        <taxon>Castorimorpha</taxon>
        <taxon>Heteromyidae</taxon>
        <taxon>Dipodomyinae</taxon>
        <taxon>Dipodomys</taxon>
    </lineage>
</organism>
<sequence>MSTGAPPSLQHLAMQSLLSDQALAISALEDLPLLLFPSLFMKVYAQGHTQALKALVQAWPFSCLPLGDLAESPDLETFKAVLDGLELLLAKKKCPSRWKLQVLDLRNEHPNIWIQGYPSMTRLSCPDVLTDKPRESHCSGMTEEPPLTIAMDLTIKDDVQDALQAHLLQWARERREQVQLYSRKLQILSDSFSEIQKALLLVRLDSIQELVVSEFGHPGIMKELAPYLGRMKNLHILNFCNMGGDFYSHPHENLWYPWMIGEHLGQLQHLQELHVHHIVLLNANIPAIIRSLPPLKTLSLSSCLLKEADLRFLSQCPCSWQLKHLRLRRLPMESFSCEPLKALLGRVVGTLETLALEDCAINDAQLSAILPILSQCSQLSLFSFYGNHISMATLKNLLSHMARLGHLRRGLYPAPLESYRPQEWRQRYIDHERFANVRAGLAHVLRHIGTNQKVQICTRFCHHRNKCQSYSMAPDGSWVVTEEDLPGLSALPV</sequence>
<evidence type="ECO:0000256" key="1">
    <source>
        <dbReference type="ARBA" id="ARBA00009608"/>
    </source>
</evidence>
<dbReference type="InterPro" id="IPR050694">
    <property type="entry name" value="LRRC14/PRAME"/>
</dbReference>
<evidence type="ECO:0000256" key="2">
    <source>
        <dbReference type="ARBA" id="ARBA00022614"/>
    </source>
</evidence>
<gene>
    <name evidence="5" type="primary">LOC106002743</name>
</gene>
<keyword evidence="2" id="KW-0433">Leucine-rich repeat</keyword>
<dbReference type="PANTHER" id="PTHR14224">
    <property type="entry name" value="SIMILAR TO PREFERENTIALLY EXPRESSED ANTIGEN IN MELANOMA-LIKE 3"/>
    <property type="match status" value="1"/>
</dbReference>
<dbReference type="RefSeq" id="XP_012893013.1">
    <property type="nucleotide sequence ID" value="XM_013037559.1"/>
</dbReference>
<dbReference type="Gene3D" id="3.80.10.10">
    <property type="entry name" value="Ribonuclease Inhibitor"/>
    <property type="match status" value="1"/>
</dbReference>
<protein>
    <submittedName>
        <fullName evidence="5">PRAME family member 8-like</fullName>
    </submittedName>
</protein>